<evidence type="ECO:0000259" key="5">
    <source>
        <dbReference type="PROSITE" id="PS50893"/>
    </source>
</evidence>
<dbReference type="OrthoDB" id="9790614at2"/>
<keyword evidence="7" id="KW-1185">Reference proteome</keyword>
<keyword evidence="2" id="KW-0547">Nucleotide-binding</keyword>
<dbReference type="AlphaFoldDB" id="A0A429ZLT1"/>
<protein>
    <recommendedName>
        <fullName evidence="4">ABC-type quaternary amine transporter</fullName>
        <ecNumber evidence="4">7.6.2.9</ecNumber>
    </recommendedName>
</protein>
<evidence type="ECO:0000313" key="7">
    <source>
        <dbReference type="Proteomes" id="UP000288490"/>
    </source>
</evidence>
<dbReference type="SUPFAM" id="SSF52540">
    <property type="entry name" value="P-loop containing nucleoside triphosphate hydrolases"/>
    <property type="match status" value="1"/>
</dbReference>
<reference evidence="6 7" key="1">
    <citation type="submission" date="2017-05" db="EMBL/GenBank/DDBJ databases">
        <title>Vagococcus spp. assemblies.</title>
        <authorList>
            <person name="Gulvik C.A."/>
        </authorList>
    </citation>
    <scope>NUCLEOTIDE SEQUENCE [LARGE SCALE GENOMIC DNA]</scope>
    <source>
        <strain evidence="6 7">SS1994</strain>
    </source>
</reference>
<comment type="caution">
    <text evidence="6">The sequence shown here is derived from an EMBL/GenBank/DDBJ whole genome shotgun (WGS) entry which is preliminary data.</text>
</comment>
<organism evidence="6 7">
    <name type="scientific">Vagococcus bubulae</name>
    <dbReference type="NCBI Taxonomy" id="1977868"/>
    <lineage>
        <taxon>Bacteria</taxon>
        <taxon>Bacillati</taxon>
        <taxon>Bacillota</taxon>
        <taxon>Bacilli</taxon>
        <taxon>Lactobacillales</taxon>
        <taxon>Enterococcaceae</taxon>
        <taxon>Vagococcus</taxon>
    </lineage>
</organism>
<dbReference type="InterPro" id="IPR017871">
    <property type="entry name" value="ABC_transporter-like_CS"/>
</dbReference>
<dbReference type="InterPro" id="IPR050093">
    <property type="entry name" value="ABC_SmlMolc_Importer"/>
</dbReference>
<gene>
    <name evidence="6" type="ORF">CBF36_05455</name>
</gene>
<dbReference type="PANTHER" id="PTHR42781:SF4">
    <property type="entry name" value="SPERMIDINE_PUTRESCINE IMPORT ATP-BINDING PROTEIN POTA"/>
    <property type="match status" value="1"/>
</dbReference>
<dbReference type="PROSITE" id="PS50893">
    <property type="entry name" value="ABC_TRANSPORTER_2"/>
    <property type="match status" value="1"/>
</dbReference>
<name>A0A429ZLT1_9ENTE</name>
<dbReference type="PROSITE" id="PS00211">
    <property type="entry name" value="ABC_TRANSPORTER_1"/>
    <property type="match status" value="1"/>
</dbReference>
<accession>A0A429ZLT1</accession>
<dbReference type="EMBL" id="NGJT01000007">
    <property type="protein sequence ID" value="RST94651.1"/>
    <property type="molecule type" value="Genomic_DNA"/>
</dbReference>
<dbReference type="SMART" id="SM00382">
    <property type="entry name" value="AAA"/>
    <property type="match status" value="1"/>
</dbReference>
<evidence type="ECO:0000256" key="4">
    <source>
        <dbReference type="ARBA" id="ARBA00066388"/>
    </source>
</evidence>
<dbReference type="Proteomes" id="UP000288490">
    <property type="component" value="Unassembled WGS sequence"/>
</dbReference>
<dbReference type="GO" id="GO:0015418">
    <property type="term" value="F:ABC-type quaternary ammonium compound transporting activity"/>
    <property type="evidence" value="ECO:0007669"/>
    <property type="project" value="UniProtKB-EC"/>
</dbReference>
<dbReference type="InterPro" id="IPR003593">
    <property type="entry name" value="AAA+_ATPase"/>
</dbReference>
<dbReference type="InterPro" id="IPR003439">
    <property type="entry name" value="ABC_transporter-like_ATP-bd"/>
</dbReference>
<sequence length="331" mass="37662">MSYLDLENISLSFDDKLVLNDISLSVGKGELVTLLGPSGCGKSTLLRTIAGLEEPKTGSIKLDGEEIQHKRSRERNIGMVFQQYALFPTMTVFDNVAFGLKVKKLDKKIVQEKVDTVLSLVELEEFSDRYVTQLSGGQQQRVALARALVVEPKLLLLDEPLSALDARIRKQLQLEIRAIQKELGITMVFVTHDQEEAMRISDRIYVLSEGKLEQASSPNELYTQPKSQFVAEFIGDYNHIQSIDLIGKIGTNQYKKYFVRPEVIMFEETPNSIDISVAFENQIILGNVIRYQFRTSENQTIFVDRLNNGKILDIKDIKKVYIQEDDLLRIK</sequence>
<keyword evidence="1" id="KW-0813">Transport</keyword>
<dbReference type="EC" id="7.6.2.9" evidence="4"/>
<dbReference type="Gene3D" id="3.40.50.300">
    <property type="entry name" value="P-loop containing nucleotide triphosphate hydrolases"/>
    <property type="match status" value="1"/>
</dbReference>
<dbReference type="GO" id="GO:0005524">
    <property type="term" value="F:ATP binding"/>
    <property type="evidence" value="ECO:0007669"/>
    <property type="project" value="UniProtKB-KW"/>
</dbReference>
<dbReference type="InterPro" id="IPR027417">
    <property type="entry name" value="P-loop_NTPase"/>
</dbReference>
<dbReference type="GO" id="GO:0016887">
    <property type="term" value="F:ATP hydrolysis activity"/>
    <property type="evidence" value="ECO:0007669"/>
    <property type="project" value="InterPro"/>
</dbReference>
<evidence type="ECO:0000313" key="6">
    <source>
        <dbReference type="EMBL" id="RST94651.1"/>
    </source>
</evidence>
<dbReference type="FunFam" id="3.40.50.300:FF:000425">
    <property type="entry name" value="Probable ABC transporter, ATP-binding subunit"/>
    <property type="match status" value="1"/>
</dbReference>
<proteinExistence type="predicted"/>
<dbReference type="RefSeq" id="WP_125957309.1">
    <property type="nucleotide sequence ID" value="NZ_JAQEJV010000008.1"/>
</dbReference>
<evidence type="ECO:0000256" key="2">
    <source>
        <dbReference type="ARBA" id="ARBA00022741"/>
    </source>
</evidence>
<dbReference type="PANTHER" id="PTHR42781">
    <property type="entry name" value="SPERMIDINE/PUTRESCINE IMPORT ATP-BINDING PROTEIN POTA"/>
    <property type="match status" value="1"/>
</dbReference>
<evidence type="ECO:0000256" key="3">
    <source>
        <dbReference type="ARBA" id="ARBA00022840"/>
    </source>
</evidence>
<feature type="domain" description="ABC transporter" evidence="5">
    <location>
        <begin position="4"/>
        <end position="234"/>
    </location>
</feature>
<dbReference type="Pfam" id="PF00005">
    <property type="entry name" value="ABC_tran"/>
    <property type="match status" value="1"/>
</dbReference>
<keyword evidence="3 6" id="KW-0067">ATP-binding</keyword>
<evidence type="ECO:0000256" key="1">
    <source>
        <dbReference type="ARBA" id="ARBA00022448"/>
    </source>
</evidence>